<keyword evidence="4" id="KW-1185">Reference proteome</keyword>
<dbReference type="InterPro" id="IPR001202">
    <property type="entry name" value="WW_dom"/>
</dbReference>
<dbReference type="Proteomes" id="UP000604046">
    <property type="component" value="Unassembled WGS sequence"/>
</dbReference>
<comment type="caution">
    <text evidence="3">The sequence shown here is derived from an EMBL/GenBank/DDBJ whole genome shotgun (WGS) entry which is preliminary data.</text>
</comment>
<dbReference type="CDD" id="cd00201">
    <property type="entry name" value="WW"/>
    <property type="match status" value="1"/>
</dbReference>
<evidence type="ECO:0000259" key="2">
    <source>
        <dbReference type="PROSITE" id="PS50020"/>
    </source>
</evidence>
<organism evidence="3 4">
    <name type="scientific">Symbiodinium natans</name>
    <dbReference type="NCBI Taxonomy" id="878477"/>
    <lineage>
        <taxon>Eukaryota</taxon>
        <taxon>Sar</taxon>
        <taxon>Alveolata</taxon>
        <taxon>Dinophyceae</taxon>
        <taxon>Suessiales</taxon>
        <taxon>Symbiodiniaceae</taxon>
        <taxon>Symbiodinium</taxon>
    </lineage>
</organism>
<protein>
    <recommendedName>
        <fullName evidence="2">WW domain-containing protein</fullName>
    </recommendedName>
</protein>
<dbReference type="PROSITE" id="PS50020">
    <property type="entry name" value="WW_DOMAIN_2"/>
    <property type="match status" value="1"/>
</dbReference>
<accession>A0A812PKC6</accession>
<feature type="domain" description="WW" evidence="2">
    <location>
        <begin position="125"/>
        <end position="158"/>
    </location>
</feature>
<feature type="region of interest" description="Disordered" evidence="1">
    <location>
        <begin position="46"/>
        <end position="81"/>
    </location>
</feature>
<evidence type="ECO:0000313" key="3">
    <source>
        <dbReference type="EMBL" id="CAE7365729.1"/>
    </source>
</evidence>
<reference evidence="3" key="1">
    <citation type="submission" date="2021-02" db="EMBL/GenBank/DDBJ databases">
        <authorList>
            <person name="Dougan E. K."/>
            <person name="Rhodes N."/>
            <person name="Thang M."/>
            <person name="Chan C."/>
        </authorList>
    </citation>
    <scope>NUCLEOTIDE SEQUENCE</scope>
</reference>
<dbReference type="PROSITE" id="PS01159">
    <property type="entry name" value="WW_DOMAIN_1"/>
    <property type="match status" value="1"/>
</dbReference>
<dbReference type="InterPro" id="IPR036020">
    <property type="entry name" value="WW_dom_sf"/>
</dbReference>
<dbReference type="AlphaFoldDB" id="A0A812PKC6"/>
<dbReference type="SUPFAM" id="SSF51045">
    <property type="entry name" value="WW domain"/>
    <property type="match status" value="1"/>
</dbReference>
<sequence>MAGLPPPKDALTALLAADPVLCQQLETKVLRFSASQRKLLPEAVQEDLSQVDRGSPHVPHSTPPAAPPKPHASQGPSSTKISETIWSNEERSLYVQKLLQSAGQSGQPEMGNAVARFLEDLLAEISAPQPWVMLRSSRGRVFFCNMITRQTTWDHPHEGSLLEAATICKQLLQLDEPWRVAAQKEMSKALTKQGGSHRAQVNLISHLMEVVEPCQNLDLSPRALTRSDFNAAV</sequence>
<evidence type="ECO:0000313" key="4">
    <source>
        <dbReference type="Proteomes" id="UP000604046"/>
    </source>
</evidence>
<dbReference type="SMART" id="SM00456">
    <property type="entry name" value="WW"/>
    <property type="match status" value="1"/>
</dbReference>
<dbReference type="Pfam" id="PF00397">
    <property type="entry name" value="WW"/>
    <property type="match status" value="1"/>
</dbReference>
<dbReference type="Gene3D" id="2.20.70.10">
    <property type="match status" value="1"/>
</dbReference>
<evidence type="ECO:0000256" key="1">
    <source>
        <dbReference type="SAM" id="MobiDB-lite"/>
    </source>
</evidence>
<dbReference type="EMBL" id="CAJNDS010002191">
    <property type="protein sequence ID" value="CAE7365729.1"/>
    <property type="molecule type" value="Genomic_DNA"/>
</dbReference>
<proteinExistence type="predicted"/>
<gene>
    <name evidence="3" type="ORF">SNAT2548_LOCUS19833</name>
</gene>
<dbReference type="OrthoDB" id="436838at2759"/>
<feature type="compositionally biased region" description="Pro residues" evidence="1">
    <location>
        <begin position="61"/>
        <end position="70"/>
    </location>
</feature>
<name>A0A812PKC6_9DINO</name>